<dbReference type="EMBL" id="CP000272">
    <property type="protein sequence ID" value="ABE36966.1"/>
    <property type="molecule type" value="Genomic_DNA"/>
</dbReference>
<evidence type="ECO:0000313" key="1">
    <source>
        <dbReference type="EMBL" id="ABE36966.1"/>
    </source>
</evidence>
<sequence>MIDSQTVKAPLARQRGCDAGRIGDLSSLSAIYLPYQIFSPALIHLPISGKVISTAYKILNCTFWLDSLKVVVTHSKIYRSRGHIKSPANCPLSCRSVSSAANVLANSAMKYCQRKHMYSMFQ</sequence>
<keyword evidence="2" id="KW-1185">Reference proteome</keyword>
<proteinExistence type="predicted"/>
<evidence type="ECO:0000313" key="2">
    <source>
        <dbReference type="Proteomes" id="UP000001817"/>
    </source>
</evidence>
<protein>
    <submittedName>
        <fullName evidence="1">Uncharacterized protein</fullName>
    </submittedName>
</protein>
<name>Q13G23_PARXL</name>
<gene>
    <name evidence="1" type="ORF">Bxe_C1099</name>
</gene>
<organism evidence="1 2">
    <name type="scientific">Paraburkholderia xenovorans (strain LB400)</name>
    <dbReference type="NCBI Taxonomy" id="266265"/>
    <lineage>
        <taxon>Bacteria</taxon>
        <taxon>Pseudomonadati</taxon>
        <taxon>Pseudomonadota</taxon>
        <taxon>Betaproteobacteria</taxon>
        <taxon>Burkholderiales</taxon>
        <taxon>Burkholderiaceae</taxon>
        <taxon>Paraburkholderia</taxon>
    </lineage>
</organism>
<reference evidence="1 2" key="1">
    <citation type="journal article" date="2006" name="Proc. Natl. Acad. Sci. U.S.A.">
        <title>Burkholderia xenovorans LB400 harbors a multi-replicon, 9.73-Mbp genome shaped for versatility.</title>
        <authorList>
            <person name="Chain P.S."/>
            <person name="Denef V.J."/>
            <person name="Konstantinidis K.T."/>
            <person name="Vergez L.M."/>
            <person name="Agullo L."/>
            <person name="Reyes V.L."/>
            <person name="Hauser L."/>
            <person name="Cordova M."/>
            <person name="Gomez L."/>
            <person name="Gonzalez M."/>
            <person name="Land M."/>
            <person name="Lao V."/>
            <person name="Larimer F."/>
            <person name="LiPuma J.J."/>
            <person name="Mahenthiralingam E."/>
            <person name="Malfatti S.A."/>
            <person name="Marx C.J."/>
            <person name="Parnell J.J."/>
            <person name="Ramette A."/>
            <person name="Richardson P."/>
            <person name="Seeger M."/>
            <person name="Smith D."/>
            <person name="Spilker T."/>
            <person name="Sul W.J."/>
            <person name="Tsoi T.V."/>
            <person name="Ulrich L.E."/>
            <person name="Zhulin I.B."/>
            <person name="Tiedje J.M."/>
        </authorList>
    </citation>
    <scope>NUCLEOTIDE SEQUENCE [LARGE SCALE GENOMIC DNA]</scope>
    <source>
        <strain evidence="1 2">LB400</strain>
    </source>
</reference>
<dbReference type="Proteomes" id="UP000001817">
    <property type="component" value="Chromosome 3"/>
</dbReference>
<dbReference type="KEGG" id="bxe:Bxe_C1099"/>
<accession>Q13G23</accession>
<dbReference type="AlphaFoldDB" id="Q13G23"/>